<evidence type="ECO:0000313" key="1">
    <source>
        <dbReference type="EMBL" id="MBW87591.1"/>
    </source>
</evidence>
<protein>
    <submittedName>
        <fullName evidence="1">Beta-glucosidase 11-like isoform X2</fullName>
    </submittedName>
</protein>
<organism evidence="1">
    <name type="scientific">Rhizophora mucronata</name>
    <name type="common">Asiatic mangrove</name>
    <dbReference type="NCBI Taxonomy" id="61149"/>
    <lineage>
        <taxon>Eukaryota</taxon>
        <taxon>Viridiplantae</taxon>
        <taxon>Streptophyta</taxon>
        <taxon>Embryophyta</taxon>
        <taxon>Tracheophyta</taxon>
        <taxon>Spermatophyta</taxon>
        <taxon>Magnoliopsida</taxon>
        <taxon>eudicotyledons</taxon>
        <taxon>Gunneridae</taxon>
        <taxon>Pentapetalae</taxon>
        <taxon>rosids</taxon>
        <taxon>fabids</taxon>
        <taxon>Malpighiales</taxon>
        <taxon>Rhizophoraceae</taxon>
        <taxon>Rhizophora</taxon>
    </lineage>
</organism>
<dbReference type="EMBL" id="GGEC01007108">
    <property type="protein sequence ID" value="MBW87591.1"/>
    <property type="molecule type" value="Transcribed_RNA"/>
</dbReference>
<dbReference type="AlphaFoldDB" id="A0A2P2J2C4"/>
<sequence>MLHYATMIILKHLKMNTGDGLAERL</sequence>
<name>A0A2P2J2C4_RHIMU</name>
<proteinExistence type="predicted"/>
<accession>A0A2P2J2C4</accession>
<reference evidence="1" key="1">
    <citation type="submission" date="2018-02" db="EMBL/GenBank/DDBJ databases">
        <title>Rhizophora mucronata_Transcriptome.</title>
        <authorList>
            <person name="Meera S.P."/>
            <person name="Sreeshan A."/>
            <person name="Augustine A."/>
        </authorList>
    </citation>
    <scope>NUCLEOTIDE SEQUENCE</scope>
    <source>
        <tissue evidence="1">Leaf</tissue>
    </source>
</reference>